<dbReference type="EMBL" id="CARXXK010000003">
    <property type="protein sequence ID" value="CAI6361927.1"/>
    <property type="molecule type" value="Genomic_DNA"/>
</dbReference>
<evidence type="ECO:0000256" key="1">
    <source>
        <dbReference type="SAM" id="MobiDB-lite"/>
    </source>
</evidence>
<organism evidence="2 3">
    <name type="scientific">Macrosiphum euphorbiae</name>
    <name type="common">potato aphid</name>
    <dbReference type="NCBI Taxonomy" id="13131"/>
    <lineage>
        <taxon>Eukaryota</taxon>
        <taxon>Metazoa</taxon>
        <taxon>Ecdysozoa</taxon>
        <taxon>Arthropoda</taxon>
        <taxon>Hexapoda</taxon>
        <taxon>Insecta</taxon>
        <taxon>Pterygota</taxon>
        <taxon>Neoptera</taxon>
        <taxon>Paraneoptera</taxon>
        <taxon>Hemiptera</taxon>
        <taxon>Sternorrhyncha</taxon>
        <taxon>Aphidomorpha</taxon>
        <taxon>Aphidoidea</taxon>
        <taxon>Aphididae</taxon>
        <taxon>Macrosiphini</taxon>
        <taxon>Macrosiphum</taxon>
    </lineage>
</organism>
<sequence length="182" mass="20708">MNFNRNTFNVSNLFNFKIIVEKPRPRKARGYPQCKRCQSHLWAYVEILWSPSSLREMWPRIISLKNASSHVICRQNALAITLPTSRLARRIKSSLCPKTRKPALRSNNSTNVQSPPKVSSNEVPGDHSRQLSKKSYAAATKTVTSSMESVSNFLSEFISNFNTLITPLVILLTEFINKRICP</sequence>
<protein>
    <submittedName>
        <fullName evidence="2">Uncharacterized protein</fullName>
    </submittedName>
</protein>
<feature type="region of interest" description="Disordered" evidence="1">
    <location>
        <begin position="99"/>
        <end position="134"/>
    </location>
</feature>
<keyword evidence="3" id="KW-1185">Reference proteome</keyword>
<proteinExistence type="predicted"/>
<evidence type="ECO:0000313" key="2">
    <source>
        <dbReference type="EMBL" id="CAI6361927.1"/>
    </source>
</evidence>
<evidence type="ECO:0000313" key="3">
    <source>
        <dbReference type="Proteomes" id="UP001160148"/>
    </source>
</evidence>
<feature type="compositionally biased region" description="Polar residues" evidence="1">
    <location>
        <begin position="105"/>
        <end position="122"/>
    </location>
</feature>
<name>A0AAV0X196_9HEMI</name>
<gene>
    <name evidence="2" type="ORF">MEUPH1_LOCUS17052</name>
</gene>
<reference evidence="2 3" key="1">
    <citation type="submission" date="2023-01" db="EMBL/GenBank/DDBJ databases">
        <authorList>
            <person name="Whitehead M."/>
        </authorList>
    </citation>
    <scope>NUCLEOTIDE SEQUENCE [LARGE SCALE GENOMIC DNA]</scope>
</reference>
<accession>A0AAV0X196</accession>
<dbReference type="AlphaFoldDB" id="A0AAV0X196"/>
<dbReference type="Proteomes" id="UP001160148">
    <property type="component" value="Unassembled WGS sequence"/>
</dbReference>
<comment type="caution">
    <text evidence="2">The sequence shown here is derived from an EMBL/GenBank/DDBJ whole genome shotgun (WGS) entry which is preliminary data.</text>
</comment>